<dbReference type="AlphaFoldDB" id="A0A9D2MHH6"/>
<feature type="binding site" evidence="7">
    <location>
        <begin position="334"/>
        <end position="335"/>
    </location>
    <ligand>
        <name>substrate</name>
    </ligand>
</feature>
<dbReference type="PANTHER" id="PTHR43053:SF3">
    <property type="entry name" value="ALPHA-GALACTOSIDASE C-RELATED"/>
    <property type="match status" value="1"/>
</dbReference>
<dbReference type="InterPro" id="IPR002252">
    <property type="entry name" value="Glyco_hydro_36"/>
</dbReference>
<name>A0A9D2MHH6_9FIRM</name>
<evidence type="ECO:0000259" key="9">
    <source>
        <dbReference type="Pfam" id="PF16875"/>
    </source>
</evidence>
<evidence type="ECO:0000256" key="7">
    <source>
        <dbReference type="PIRSR" id="PIRSR005536-2"/>
    </source>
</evidence>
<dbReference type="Pfam" id="PF16875">
    <property type="entry name" value="Glyco_hydro_36N"/>
    <property type="match status" value="1"/>
</dbReference>
<feature type="domain" description="Glycosyl hydrolase family 36 N-terminal" evidence="9">
    <location>
        <begin position="28"/>
        <end position="253"/>
    </location>
</feature>
<comment type="similarity">
    <text evidence="5">Belongs to the glycosyl hydrolase.</text>
</comment>
<dbReference type="InterPro" id="IPR013780">
    <property type="entry name" value="Glyco_hydro_b"/>
</dbReference>
<dbReference type="PANTHER" id="PTHR43053">
    <property type="entry name" value="GLYCOSIDASE FAMILY 31"/>
    <property type="match status" value="1"/>
</dbReference>
<evidence type="ECO:0000259" key="8">
    <source>
        <dbReference type="Pfam" id="PF16874"/>
    </source>
</evidence>
<evidence type="ECO:0000256" key="1">
    <source>
        <dbReference type="ARBA" id="ARBA00001255"/>
    </source>
</evidence>
<dbReference type="GO" id="GO:0016052">
    <property type="term" value="P:carbohydrate catabolic process"/>
    <property type="evidence" value="ECO:0007669"/>
    <property type="project" value="InterPro"/>
</dbReference>
<evidence type="ECO:0000256" key="3">
    <source>
        <dbReference type="ARBA" id="ARBA00022801"/>
    </source>
</evidence>
<comment type="catalytic activity">
    <reaction evidence="1 5">
        <text>Hydrolysis of terminal, non-reducing alpha-D-galactose residues in alpha-D-galactosides, including galactose oligosaccharides, galactomannans and galactolipids.</text>
        <dbReference type="EC" id="3.2.1.22"/>
    </reaction>
</comment>
<dbReference type="InterPro" id="IPR013785">
    <property type="entry name" value="Aldolase_TIM"/>
</dbReference>
<dbReference type="InterPro" id="IPR038417">
    <property type="entry name" value="Alpga-gal_N_sf"/>
</dbReference>
<evidence type="ECO:0000313" key="10">
    <source>
        <dbReference type="EMBL" id="HJB74094.1"/>
    </source>
</evidence>
<dbReference type="InterPro" id="IPR017853">
    <property type="entry name" value="GH"/>
</dbReference>
<evidence type="ECO:0000256" key="4">
    <source>
        <dbReference type="ARBA" id="ARBA00023295"/>
    </source>
</evidence>
<feature type="binding site" evidence="7">
    <location>
        <position position="169"/>
    </location>
    <ligand>
        <name>substrate</name>
    </ligand>
</feature>
<feature type="binding site" evidence="7">
    <location>
        <position position="492"/>
    </location>
    <ligand>
        <name>substrate</name>
    </ligand>
</feature>
<evidence type="ECO:0000313" key="11">
    <source>
        <dbReference type="Proteomes" id="UP000823877"/>
    </source>
</evidence>
<accession>A0A9D2MHH6</accession>
<evidence type="ECO:0000256" key="2">
    <source>
        <dbReference type="ARBA" id="ARBA00012755"/>
    </source>
</evidence>
<evidence type="ECO:0000256" key="5">
    <source>
        <dbReference type="PIRNR" id="PIRNR005536"/>
    </source>
</evidence>
<dbReference type="InterPro" id="IPR031705">
    <property type="entry name" value="Glyco_hydro_36_C"/>
</dbReference>
<dbReference type="SUPFAM" id="SSF51445">
    <property type="entry name" value="(Trans)glycosidases"/>
    <property type="match status" value="1"/>
</dbReference>
<dbReference type="Gene3D" id="2.70.98.60">
    <property type="entry name" value="alpha-galactosidase from lactobacil brevis"/>
    <property type="match status" value="1"/>
</dbReference>
<dbReference type="EMBL" id="DWXN01000001">
    <property type="protein sequence ID" value="HJB74094.1"/>
    <property type="molecule type" value="Genomic_DNA"/>
</dbReference>
<reference evidence="10" key="1">
    <citation type="journal article" date="2021" name="PeerJ">
        <title>Extensive microbial diversity within the chicken gut microbiome revealed by metagenomics and culture.</title>
        <authorList>
            <person name="Gilroy R."/>
            <person name="Ravi A."/>
            <person name="Getino M."/>
            <person name="Pursley I."/>
            <person name="Horton D.L."/>
            <person name="Alikhan N.F."/>
            <person name="Baker D."/>
            <person name="Gharbi K."/>
            <person name="Hall N."/>
            <person name="Watson M."/>
            <person name="Adriaenssens E.M."/>
            <person name="Foster-Nyarko E."/>
            <person name="Jarju S."/>
            <person name="Secka A."/>
            <person name="Antonio M."/>
            <person name="Oren A."/>
            <person name="Chaudhuri R.R."/>
            <person name="La Ragione R."/>
            <person name="Hildebrand F."/>
            <person name="Pallen M.J."/>
        </authorList>
    </citation>
    <scope>NUCLEOTIDE SEQUENCE</scope>
    <source>
        <strain evidence="10">CHK188-16595</strain>
    </source>
</reference>
<protein>
    <recommendedName>
        <fullName evidence="2 5">Alpha-galactosidase</fullName>
        <ecNumber evidence="2 5">3.2.1.22</ecNumber>
    </recommendedName>
</protein>
<dbReference type="Pfam" id="PF16874">
    <property type="entry name" value="Glyco_hydro_36C"/>
    <property type="match status" value="1"/>
</dbReference>
<evidence type="ECO:0000256" key="6">
    <source>
        <dbReference type="PIRSR" id="PIRSR005536-1"/>
    </source>
</evidence>
<dbReference type="Proteomes" id="UP000823877">
    <property type="component" value="Unassembled WGS sequence"/>
</dbReference>
<keyword evidence="4 5" id="KW-0326">Glycosidase</keyword>
<dbReference type="PIRSF" id="PIRSF005536">
    <property type="entry name" value="Agal"/>
    <property type="match status" value="1"/>
</dbReference>
<dbReference type="InterPro" id="IPR031704">
    <property type="entry name" value="Glyco_hydro_36_N"/>
</dbReference>
<dbReference type="Gene3D" id="3.20.20.70">
    <property type="entry name" value="Aldolase class I"/>
    <property type="match status" value="1"/>
</dbReference>
<feature type="binding site" evidence="7">
    <location>
        <begin position="444"/>
        <end position="448"/>
    </location>
    <ligand>
        <name>substrate</name>
    </ligand>
</feature>
<dbReference type="CDD" id="cd14791">
    <property type="entry name" value="GH36"/>
    <property type="match status" value="1"/>
</dbReference>
<feature type="domain" description="Glycosyl hydrolase family 36 C-terminal" evidence="8">
    <location>
        <begin position="616"/>
        <end position="691"/>
    </location>
</feature>
<dbReference type="Pfam" id="PF02065">
    <property type="entry name" value="Melibiase"/>
    <property type="match status" value="1"/>
</dbReference>
<reference evidence="10" key="2">
    <citation type="submission" date="2021-04" db="EMBL/GenBank/DDBJ databases">
        <authorList>
            <person name="Gilroy R."/>
        </authorList>
    </citation>
    <scope>NUCLEOTIDE SEQUENCE</scope>
    <source>
        <strain evidence="10">CHK188-16595</strain>
    </source>
</reference>
<proteinExistence type="inferred from homology"/>
<dbReference type="InterPro" id="IPR050985">
    <property type="entry name" value="Alpha-glycosidase_related"/>
</dbReference>
<dbReference type="GO" id="GO:0004557">
    <property type="term" value="F:alpha-galactosidase activity"/>
    <property type="evidence" value="ECO:0007669"/>
    <property type="project" value="UniProtKB-UniRule"/>
</dbReference>
<dbReference type="EC" id="3.2.1.22" evidence="2 5"/>
<dbReference type="FunFam" id="3.20.20.70:FF:000118">
    <property type="entry name" value="Alpha-galactosidase"/>
    <property type="match status" value="1"/>
</dbReference>
<dbReference type="Gene3D" id="2.60.40.1180">
    <property type="entry name" value="Golgi alpha-mannosidase II"/>
    <property type="match status" value="1"/>
</dbReference>
<feature type="active site" description="Proton donor" evidence="6">
    <location>
        <position position="514"/>
    </location>
</feature>
<gene>
    <name evidence="10" type="ORF">IAA37_00255</name>
</gene>
<comment type="caution">
    <text evidence="10">The sequence shown here is derived from an EMBL/GenBank/DDBJ whole genome shotgun (WGS) entry which is preliminary data.</text>
</comment>
<organism evidence="10 11">
    <name type="scientific">Candidatus Eubacterium faecale</name>
    <dbReference type="NCBI Taxonomy" id="2838568"/>
    <lineage>
        <taxon>Bacteria</taxon>
        <taxon>Bacillati</taxon>
        <taxon>Bacillota</taxon>
        <taxon>Clostridia</taxon>
        <taxon>Eubacteriales</taxon>
        <taxon>Eubacteriaceae</taxon>
        <taxon>Eubacterium</taxon>
    </lineage>
</organism>
<feature type="binding site" evidence="7">
    <location>
        <position position="514"/>
    </location>
    <ligand>
        <name>substrate</name>
    </ligand>
</feature>
<keyword evidence="3 5" id="KW-0378">Hydrolase</keyword>
<feature type="active site" description="Nucleophile" evidence="6">
    <location>
        <position position="446"/>
    </location>
</feature>
<sequence length="694" mass="78912">MKIKRTKNIFSLETESCQYVFGAGKNGLYHLHWGKKCPAEDFEISELTEQNSNHAVLDFTKTEYVPFGGTMYRECALKCTYADGCRDTVLAFADCNIRQDGAEIVMKDDQYGLEVTLVYRLFDKSDVIERFAVIKNASDKKIILEKAASAEINLPGDRAYTILNANGSWGGEFRKTQQKLESGAISFESRKGTTAHHHLPALIAAEKPDEDNATVYFAVLAWDGNFKVSAARDFNGETSAVIGLNDFDFSKTLESGEEFKTPSVYCGIANGLGDMSRMMHAFAVKNVLPKRFAYEDLPVLYNSWEATGFNVNEAGQLKLAKIAAEIGCELFVMDDGWFSSRMSDRSGLGDWDVSKLKFPRGLKPLIGGVNALGMDFGIWVEPEMVNPLSELYRKHPDWTYHYETRKPNLMRNQLVLNMTKPEVQKYILDFLDKLLSENNIKYIKWDMNRPFSEIGTDNLKNGKELWYRHSRAVFDIVDELKKKHTDVQFEACASGGGRTDLGSLSHFDMVWPSDNTDPVDRLDIQQGYSLLYPIKCMRAWVTDTNKKERPVSMAFRFAVSMQGSLSIGADLTKLTKTELADCRKYTALYKKIRHTVQFGSLYRIMNYAEDKIYFTGYVNESKSQAVYFACTGANSFFNNRKVTLRFKGLDENTVYSVKSEHRKFKKSGAYLMNRGIDVNYYKPLEAEIFVLEKE</sequence>
<feature type="binding site" evidence="7">
    <location>
        <position position="411"/>
    </location>
    <ligand>
        <name>substrate</name>
    </ligand>
</feature>
<dbReference type="PRINTS" id="PR00743">
    <property type="entry name" value="GLHYDRLASE36"/>
</dbReference>